<dbReference type="Pfam" id="PF00118">
    <property type="entry name" value="Cpn60_TCP1"/>
    <property type="match status" value="1"/>
</dbReference>
<evidence type="ECO:0000256" key="2">
    <source>
        <dbReference type="ARBA" id="ARBA00008020"/>
    </source>
</evidence>
<dbReference type="AlphaFoldDB" id="A0A7R8ZTJ4"/>
<dbReference type="PRINTS" id="PR00304">
    <property type="entry name" value="TCOMPLEXTCP1"/>
</dbReference>
<evidence type="ECO:0000256" key="7">
    <source>
        <dbReference type="RuleBase" id="RU004187"/>
    </source>
</evidence>
<name>A0A7R8ZTJ4_9CRUS</name>
<reference evidence="8" key="1">
    <citation type="submission" date="2020-11" db="EMBL/GenBank/DDBJ databases">
        <authorList>
            <person name="Tran Van P."/>
        </authorList>
    </citation>
    <scope>NUCLEOTIDE SEQUENCE</scope>
</reference>
<dbReference type="PANTHER" id="PTHR11353">
    <property type="entry name" value="CHAPERONIN"/>
    <property type="match status" value="1"/>
</dbReference>
<comment type="subcellular location">
    <subcellularLocation>
        <location evidence="1">Cytoplasm</location>
    </subcellularLocation>
</comment>
<feature type="non-terminal residue" evidence="8">
    <location>
        <position position="1"/>
    </location>
</feature>
<dbReference type="OrthoDB" id="7346962at2759"/>
<sequence length="125" mass="13116">MSAICTLNPKAEVARAAQALALNISAARGIQDVIKTNLGPKGTLKMLVSGAGDIKITKDGNVLLHEMQIQHPTASLIARASTAIDDQTGDGTTSTVLLIGELLKQADNYLADGLHPRLITEGFEI</sequence>
<dbReference type="Gene3D" id="1.10.560.10">
    <property type="entry name" value="GroEL-like equatorial domain"/>
    <property type="match status" value="1"/>
</dbReference>
<comment type="similarity">
    <text evidence="2 7">Belongs to the TCP-1 chaperonin family.</text>
</comment>
<evidence type="ECO:0000256" key="4">
    <source>
        <dbReference type="ARBA" id="ARBA00022741"/>
    </source>
</evidence>
<dbReference type="GO" id="GO:0005524">
    <property type="term" value="F:ATP binding"/>
    <property type="evidence" value="ECO:0007669"/>
    <property type="project" value="UniProtKB-KW"/>
</dbReference>
<dbReference type="InterPro" id="IPR017998">
    <property type="entry name" value="Chaperone_TCP-1"/>
</dbReference>
<dbReference type="FunFam" id="1.10.560.10:FF:000058">
    <property type="entry name" value="T-complex protein 1 subunit zeta"/>
    <property type="match status" value="1"/>
</dbReference>
<keyword evidence="6 7" id="KW-0143">Chaperone</keyword>
<keyword evidence="3" id="KW-0963">Cytoplasm</keyword>
<evidence type="ECO:0000313" key="8">
    <source>
        <dbReference type="EMBL" id="CAD7233923.1"/>
    </source>
</evidence>
<keyword evidence="5 7" id="KW-0067">ATP-binding</keyword>
<protein>
    <recommendedName>
        <fullName evidence="9">T-complex protein 1 subunit zeta</fullName>
    </recommendedName>
</protein>
<evidence type="ECO:0000256" key="1">
    <source>
        <dbReference type="ARBA" id="ARBA00004496"/>
    </source>
</evidence>
<keyword evidence="4 7" id="KW-0547">Nucleotide-binding</keyword>
<proteinExistence type="inferred from homology"/>
<dbReference type="SUPFAM" id="SSF48592">
    <property type="entry name" value="GroEL equatorial domain-like"/>
    <property type="match status" value="1"/>
</dbReference>
<dbReference type="InterPro" id="IPR002423">
    <property type="entry name" value="Cpn60/GroEL/TCP-1"/>
</dbReference>
<dbReference type="GO" id="GO:0051082">
    <property type="term" value="F:unfolded protein binding"/>
    <property type="evidence" value="ECO:0007669"/>
    <property type="project" value="InterPro"/>
</dbReference>
<dbReference type="InterPro" id="IPR027413">
    <property type="entry name" value="GROEL-like_equatorial_sf"/>
</dbReference>
<evidence type="ECO:0008006" key="9">
    <source>
        <dbReference type="Google" id="ProtNLM"/>
    </source>
</evidence>
<dbReference type="PROSITE" id="PS00750">
    <property type="entry name" value="TCP1_1"/>
    <property type="match status" value="1"/>
</dbReference>
<dbReference type="InterPro" id="IPR002194">
    <property type="entry name" value="Chaperonin_TCP-1_CS"/>
</dbReference>
<gene>
    <name evidence="8" type="ORF">CTOB1V02_LOCUS11741</name>
</gene>
<dbReference type="GO" id="GO:0005737">
    <property type="term" value="C:cytoplasm"/>
    <property type="evidence" value="ECO:0007669"/>
    <property type="project" value="UniProtKB-SubCell"/>
</dbReference>
<dbReference type="GO" id="GO:0016887">
    <property type="term" value="F:ATP hydrolysis activity"/>
    <property type="evidence" value="ECO:0007669"/>
    <property type="project" value="InterPro"/>
</dbReference>
<dbReference type="EMBL" id="OB667292">
    <property type="protein sequence ID" value="CAD7233923.1"/>
    <property type="molecule type" value="Genomic_DNA"/>
</dbReference>
<accession>A0A7R8ZTJ4</accession>
<evidence type="ECO:0000256" key="6">
    <source>
        <dbReference type="ARBA" id="ARBA00023186"/>
    </source>
</evidence>
<dbReference type="GO" id="GO:0140662">
    <property type="term" value="F:ATP-dependent protein folding chaperone"/>
    <property type="evidence" value="ECO:0007669"/>
    <property type="project" value="InterPro"/>
</dbReference>
<dbReference type="PROSITE" id="PS00751">
    <property type="entry name" value="TCP1_2"/>
    <property type="match status" value="1"/>
</dbReference>
<evidence type="ECO:0000256" key="3">
    <source>
        <dbReference type="ARBA" id="ARBA00022490"/>
    </source>
</evidence>
<organism evidence="8">
    <name type="scientific">Cyprideis torosa</name>
    <dbReference type="NCBI Taxonomy" id="163714"/>
    <lineage>
        <taxon>Eukaryota</taxon>
        <taxon>Metazoa</taxon>
        <taxon>Ecdysozoa</taxon>
        <taxon>Arthropoda</taxon>
        <taxon>Crustacea</taxon>
        <taxon>Oligostraca</taxon>
        <taxon>Ostracoda</taxon>
        <taxon>Podocopa</taxon>
        <taxon>Podocopida</taxon>
        <taxon>Cytherocopina</taxon>
        <taxon>Cytheroidea</taxon>
        <taxon>Cytherideidae</taxon>
        <taxon>Cyprideis</taxon>
    </lineage>
</organism>
<evidence type="ECO:0000256" key="5">
    <source>
        <dbReference type="ARBA" id="ARBA00022840"/>
    </source>
</evidence>